<dbReference type="PANTHER" id="PTHR45767:SF5">
    <property type="entry name" value="FORKHEAD BOX PROTEIN O6"/>
    <property type="match status" value="1"/>
</dbReference>
<evidence type="ECO:0000256" key="3">
    <source>
        <dbReference type="ARBA" id="ARBA00023015"/>
    </source>
</evidence>
<evidence type="ECO:0000256" key="1">
    <source>
        <dbReference type="ARBA" id="ARBA00004496"/>
    </source>
</evidence>
<dbReference type="GO" id="GO:0005634">
    <property type="term" value="C:nucleus"/>
    <property type="evidence" value="ECO:0007669"/>
    <property type="project" value="UniProtKB-SubCell"/>
</dbReference>
<proteinExistence type="predicted"/>
<dbReference type="SUPFAM" id="SSF46785">
    <property type="entry name" value="Winged helix' DNA-binding domain"/>
    <property type="match status" value="1"/>
</dbReference>
<dbReference type="EMBL" id="SRMA01027301">
    <property type="protein sequence ID" value="TRY55966.1"/>
    <property type="molecule type" value="Genomic_DNA"/>
</dbReference>
<evidence type="ECO:0000256" key="7">
    <source>
        <dbReference type="PROSITE-ProRule" id="PRU00089"/>
    </source>
</evidence>
<name>A0A553MS05_9TELE</name>
<feature type="region of interest" description="Disordered" evidence="8">
    <location>
        <begin position="137"/>
        <end position="165"/>
    </location>
</feature>
<feature type="domain" description="Fork-head" evidence="9">
    <location>
        <begin position="8"/>
        <end position="52"/>
    </location>
</feature>
<feature type="compositionally biased region" description="Basic residues" evidence="8">
    <location>
        <begin position="62"/>
        <end position="74"/>
    </location>
</feature>
<comment type="subcellular location">
    <subcellularLocation>
        <location evidence="1">Cytoplasm</location>
    </subcellularLocation>
    <subcellularLocation>
        <location evidence="7">Nucleus</location>
    </subcellularLocation>
</comment>
<dbReference type="InterPro" id="IPR036388">
    <property type="entry name" value="WH-like_DNA-bd_sf"/>
</dbReference>
<evidence type="ECO:0000259" key="9">
    <source>
        <dbReference type="PROSITE" id="PS50039"/>
    </source>
</evidence>
<evidence type="ECO:0000256" key="2">
    <source>
        <dbReference type="ARBA" id="ARBA00022490"/>
    </source>
</evidence>
<dbReference type="GO" id="GO:0005737">
    <property type="term" value="C:cytoplasm"/>
    <property type="evidence" value="ECO:0007669"/>
    <property type="project" value="UniProtKB-SubCell"/>
</dbReference>
<keyword evidence="6 7" id="KW-0539">Nucleus</keyword>
<dbReference type="Pfam" id="PF00250">
    <property type="entry name" value="Forkhead"/>
    <property type="match status" value="1"/>
</dbReference>
<feature type="compositionally biased region" description="Polar residues" evidence="8">
    <location>
        <begin position="141"/>
        <end position="157"/>
    </location>
</feature>
<dbReference type="STRING" id="623744.A0A553MS05"/>
<protein>
    <recommendedName>
        <fullName evidence="9">Fork-head domain-containing protein</fullName>
    </recommendedName>
</protein>
<dbReference type="InterPro" id="IPR036390">
    <property type="entry name" value="WH_DNA-bd_sf"/>
</dbReference>
<evidence type="ECO:0000313" key="10">
    <source>
        <dbReference type="EMBL" id="TRY55966.1"/>
    </source>
</evidence>
<keyword evidence="4 7" id="KW-0238">DNA-binding</keyword>
<dbReference type="SMART" id="SM00339">
    <property type="entry name" value="FH"/>
    <property type="match status" value="1"/>
</dbReference>
<evidence type="ECO:0000256" key="8">
    <source>
        <dbReference type="SAM" id="MobiDB-lite"/>
    </source>
</evidence>
<keyword evidence="5" id="KW-0804">Transcription</keyword>
<evidence type="ECO:0000256" key="6">
    <source>
        <dbReference type="ARBA" id="ARBA00023242"/>
    </source>
</evidence>
<gene>
    <name evidence="10" type="ORF">DNTS_018849</name>
</gene>
<comment type="caution">
    <text evidence="10">The sequence shown here is derived from an EMBL/GenBank/DDBJ whole genome shotgun (WGS) entry which is preliminary data.</text>
</comment>
<dbReference type="GO" id="GO:0000981">
    <property type="term" value="F:DNA-binding transcription factor activity, RNA polymerase II-specific"/>
    <property type="evidence" value="ECO:0007669"/>
    <property type="project" value="TreeGrafter"/>
</dbReference>
<sequence>MAETFAVENSIRHNLSLHTRFIRVQNEGTGKSSWWMLNPDGGKAGKPQRRRAISMDNGTKPLKSKGRISTKKKGGKTEPSTEMVLGFCSSPEAGKCRAFVREETWTDLHSLGSSSASTLSGRLSPILAEGEFGEAEEGRISCSTSPQLFPSRSNAPSPASHCPTDLRASVSFQQNQSPSHKNPHYHYTRDIKDPETICETVYSHDVGLPHLHSSIQTTEENSSSMQFYKGTNTLQSLTTGQDYLVKDMMLNKENDIHAMMIAQCSVEGSRSLHHNIDSPSSKPFHSHDIIESLNQDPQPLSSHSQSNAGHMQSYMQKPPYLYCPPVSALLPSSTTLPPNPSGLQGISEDSCQPATSPYSHSHPYAYTDPQVHNMTYGLQRQPQGTGTQGYHNYHHHHHHHNQLYQHDRLQTDVDMDAFYSSLDCDMESILLQDITDSGEEINYNYDSSLTQGIGMGFGLGGKNYNHIKQSWVPG</sequence>
<dbReference type="Pfam" id="PF16676">
    <property type="entry name" value="FOXO-TAD"/>
    <property type="match status" value="1"/>
</dbReference>
<feature type="region of interest" description="Disordered" evidence="8">
    <location>
        <begin position="56"/>
        <end position="80"/>
    </location>
</feature>
<dbReference type="Gene3D" id="1.10.10.10">
    <property type="entry name" value="Winged helix-like DNA-binding domain superfamily/Winged helix DNA-binding domain"/>
    <property type="match status" value="1"/>
</dbReference>
<keyword evidence="3" id="KW-0805">Transcription regulation</keyword>
<keyword evidence="11" id="KW-1185">Reference proteome</keyword>
<keyword evidence="2" id="KW-0963">Cytoplasm</keyword>
<dbReference type="InterPro" id="IPR001766">
    <property type="entry name" value="Fork_head_dom"/>
</dbReference>
<dbReference type="PROSITE" id="PS50039">
    <property type="entry name" value="FORK_HEAD_3"/>
    <property type="match status" value="1"/>
</dbReference>
<dbReference type="AlphaFoldDB" id="A0A553MS05"/>
<dbReference type="PANTHER" id="PTHR45767">
    <property type="entry name" value="FORKHEAD BOX PROTEIN O"/>
    <property type="match status" value="1"/>
</dbReference>
<evidence type="ECO:0000256" key="5">
    <source>
        <dbReference type="ARBA" id="ARBA00023163"/>
    </source>
</evidence>
<reference evidence="10 11" key="1">
    <citation type="journal article" date="2019" name="Sci. Data">
        <title>Hybrid genome assembly and annotation of Danionella translucida.</title>
        <authorList>
            <person name="Kadobianskyi M."/>
            <person name="Schulze L."/>
            <person name="Schuelke M."/>
            <person name="Judkewitz B."/>
        </authorList>
    </citation>
    <scope>NUCLEOTIDE SEQUENCE [LARGE SCALE GENOMIC DNA]</scope>
    <source>
        <strain evidence="10 11">Bolton</strain>
    </source>
</reference>
<feature type="DNA-binding region" description="Fork-head" evidence="7">
    <location>
        <begin position="8"/>
        <end position="52"/>
    </location>
</feature>
<dbReference type="GO" id="GO:0000978">
    <property type="term" value="F:RNA polymerase II cis-regulatory region sequence-specific DNA binding"/>
    <property type="evidence" value="ECO:0007669"/>
    <property type="project" value="TreeGrafter"/>
</dbReference>
<evidence type="ECO:0000313" key="11">
    <source>
        <dbReference type="Proteomes" id="UP000316079"/>
    </source>
</evidence>
<organism evidence="10 11">
    <name type="scientific">Danionella cerebrum</name>
    <dbReference type="NCBI Taxonomy" id="2873325"/>
    <lineage>
        <taxon>Eukaryota</taxon>
        <taxon>Metazoa</taxon>
        <taxon>Chordata</taxon>
        <taxon>Craniata</taxon>
        <taxon>Vertebrata</taxon>
        <taxon>Euteleostomi</taxon>
        <taxon>Actinopterygii</taxon>
        <taxon>Neopterygii</taxon>
        <taxon>Teleostei</taxon>
        <taxon>Ostariophysi</taxon>
        <taxon>Cypriniformes</taxon>
        <taxon>Danionidae</taxon>
        <taxon>Danioninae</taxon>
        <taxon>Danionella</taxon>
    </lineage>
</organism>
<dbReference type="InterPro" id="IPR032067">
    <property type="entry name" value="FOXO-TAD"/>
</dbReference>
<evidence type="ECO:0000256" key="4">
    <source>
        <dbReference type="ARBA" id="ARBA00023125"/>
    </source>
</evidence>
<accession>A0A553MS05</accession>
<dbReference type="Proteomes" id="UP000316079">
    <property type="component" value="Unassembled WGS sequence"/>
</dbReference>
<dbReference type="OrthoDB" id="5954824at2759"/>